<dbReference type="EMBL" id="JAINUF010000002">
    <property type="protein sequence ID" value="KAJ8373989.1"/>
    <property type="molecule type" value="Genomic_DNA"/>
</dbReference>
<organism evidence="2 3">
    <name type="scientific">Synaphobranchus kaupii</name>
    <name type="common">Kaup's arrowtooth eel</name>
    <dbReference type="NCBI Taxonomy" id="118154"/>
    <lineage>
        <taxon>Eukaryota</taxon>
        <taxon>Metazoa</taxon>
        <taxon>Chordata</taxon>
        <taxon>Craniata</taxon>
        <taxon>Vertebrata</taxon>
        <taxon>Euteleostomi</taxon>
        <taxon>Actinopterygii</taxon>
        <taxon>Neopterygii</taxon>
        <taxon>Teleostei</taxon>
        <taxon>Anguilliformes</taxon>
        <taxon>Synaphobranchidae</taxon>
        <taxon>Synaphobranchus</taxon>
    </lineage>
</organism>
<evidence type="ECO:0000313" key="3">
    <source>
        <dbReference type="Proteomes" id="UP001152622"/>
    </source>
</evidence>
<sequence>MGLNVHRLTDSRVGRVVGEQGESHTGAASPLSGRMGVRPDVPFPHRLPFRIKLSVSTVPRESRPPARFLYRASKRFGAERSPAEAIPATDTHKPLWLLLLRKHHGLIRSHTAKQ</sequence>
<reference evidence="2" key="1">
    <citation type="journal article" date="2023" name="Science">
        <title>Genome structures resolve the early diversification of teleost fishes.</title>
        <authorList>
            <person name="Parey E."/>
            <person name="Louis A."/>
            <person name="Montfort J."/>
            <person name="Bouchez O."/>
            <person name="Roques C."/>
            <person name="Iampietro C."/>
            <person name="Lluch J."/>
            <person name="Castinel A."/>
            <person name="Donnadieu C."/>
            <person name="Desvignes T."/>
            <person name="Floi Bucao C."/>
            <person name="Jouanno E."/>
            <person name="Wen M."/>
            <person name="Mejri S."/>
            <person name="Dirks R."/>
            <person name="Jansen H."/>
            <person name="Henkel C."/>
            <person name="Chen W.J."/>
            <person name="Zahm M."/>
            <person name="Cabau C."/>
            <person name="Klopp C."/>
            <person name="Thompson A.W."/>
            <person name="Robinson-Rechavi M."/>
            <person name="Braasch I."/>
            <person name="Lecointre G."/>
            <person name="Bobe J."/>
            <person name="Postlethwait J.H."/>
            <person name="Berthelot C."/>
            <person name="Roest Crollius H."/>
            <person name="Guiguen Y."/>
        </authorList>
    </citation>
    <scope>NUCLEOTIDE SEQUENCE</scope>
    <source>
        <strain evidence="2">WJC10195</strain>
    </source>
</reference>
<gene>
    <name evidence="2" type="ORF">SKAU_G00045690</name>
</gene>
<comment type="caution">
    <text evidence="2">The sequence shown here is derived from an EMBL/GenBank/DDBJ whole genome shotgun (WGS) entry which is preliminary data.</text>
</comment>
<evidence type="ECO:0000256" key="1">
    <source>
        <dbReference type="SAM" id="MobiDB-lite"/>
    </source>
</evidence>
<keyword evidence="3" id="KW-1185">Reference proteome</keyword>
<proteinExistence type="predicted"/>
<protein>
    <submittedName>
        <fullName evidence="2">Uncharacterized protein</fullName>
    </submittedName>
</protein>
<dbReference type="AlphaFoldDB" id="A0A9Q1G312"/>
<accession>A0A9Q1G312</accession>
<name>A0A9Q1G312_SYNKA</name>
<evidence type="ECO:0000313" key="2">
    <source>
        <dbReference type="EMBL" id="KAJ8373989.1"/>
    </source>
</evidence>
<dbReference type="Proteomes" id="UP001152622">
    <property type="component" value="Chromosome 2"/>
</dbReference>
<feature type="region of interest" description="Disordered" evidence="1">
    <location>
        <begin position="1"/>
        <end position="39"/>
    </location>
</feature>